<feature type="non-terminal residue" evidence="3">
    <location>
        <position position="1"/>
    </location>
</feature>
<sequence length="160" mass="18276">TTLAQLAFNDEQVKACFDIRVWICVSDPFDEIRIVKAIIENIEKNAPNIIELETLLQRVRDLVVGKKFLLVLDDVWTEDYQKWESLRDTLKFGVPGSRIVVTTRNGGVARMMESSCILPLGKLSEDDCWLLFSRIAFSGREAEECEKVEDVGREIAHKCN</sequence>
<protein>
    <submittedName>
        <fullName evidence="3">NBS-containing resistance-like protein</fullName>
    </submittedName>
</protein>
<dbReference type="Gene3D" id="3.40.50.300">
    <property type="entry name" value="P-loop containing nucleotide triphosphate hydrolases"/>
    <property type="match status" value="1"/>
</dbReference>
<dbReference type="Pfam" id="PF00931">
    <property type="entry name" value="NB-ARC"/>
    <property type="match status" value="1"/>
</dbReference>
<proteinExistence type="predicted"/>
<feature type="non-terminal residue" evidence="3">
    <location>
        <position position="160"/>
    </location>
</feature>
<dbReference type="PANTHER" id="PTHR36766">
    <property type="entry name" value="PLANT BROAD-SPECTRUM MILDEW RESISTANCE PROTEIN RPW8"/>
    <property type="match status" value="1"/>
</dbReference>
<organism evidence="3">
    <name type="scientific">Corylus avellana</name>
    <name type="common">European hazel</name>
    <name type="synonym">Corylus maxima</name>
    <dbReference type="NCBI Taxonomy" id="13451"/>
    <lineage>
        <taxon>Eukaryota</taxon>
        <taxon>Viridiplantae</taxon>
        <taxon>Streptophyta</taxon>
        <taxon>Embryophyta</taxon>
        <taxon>Tracheophyta</taxon>
        <taxon>Spermatophyta</taxon>
        <taxon>Magnoliopsida</taxon>
        <taxon>eudicotyledons</taxon>
        <taxon>Gunneridae</taxon>
        <taxon>Pentapetalae</taxon>
        <taxon>rosids</taxon>
        <taxon>fabids</taxon>
        <taxon>Fagales</taxon>
        <taxon>Betulaceae</taxon>
        <taxon>Corylus</taxon>
    </lineage>
</organism>
<dbReference type="GO" id="GO:0006952">
    <property type="term" value="P:defense response"/>
    <property type="evidence" value="ECO:0007669"/>
    <property type="project" value="UniProtKB-KW"/>
</dbReference>
<name>C7A757_CORAV</name>
<dbReference type="InterPro" id="IPR027417">
    <property type="entry name" value="P-loop_NTPase"/>
</dbReference>
<evidence type="ECO:0000256" key="1">
    <source>
        <dbReference type="ARBA" id="ARBA00022821"/>
    </source>
</evidence>
<dbReference type="InterPro" id="IPR002182">
    <property type="entry name" value="NB-ARC"/>
</dbReference>
<dbReference type="SUPFAM" id="SSF52540">
    <property type="entry name" value="P-loop containing nucleoside triphosphate hydrolases"/>
    <property type="match status" value="1"/>
</dbReference>
<feature type="domain" description="NB-ARC" evidence="2">
    <location>
        <begin position="1"/>
        <end position="139"/>
    </location>
</feature>
<dbReference type="GO" id="GO:0043531">
    <property type="term" value="F:ADP binding"/>
    <property type="evidence" value="ECO:0007669"/>
    <property type="project" value="InterPro"/>
</dbReference>
<keyword evidence="1" id="KW-0611">Plant defense</keyword>
<dbReference type="PANTHER" id="PTHR36766:SF45">
    <property type="entry name" value="NB-ARC DOMAIN-CONTAINING PROTEIN"/>
    <property type="match status" value="1"/>
</dbReference>
<accession>C7A757</accession>
<evidence type="ECO:0000259" key="2">
    <source>
        <dbReference type="Pfam" id="PF00931"/>
    </source>
</evidence>
<evidence type="ECO:0000313" key="3">
    <source>
        <dbReference type="EMBL" id="ACN87434.1"/>
    </source>
</evidence>
<dbReference type="AlphaFoldDB" id="C7A757"/>
<dbReference type="EMBL" id="FJ185383">
    <property type="protein sequence ID" value="ACN87434.1"/>
    <property type="molecule type" value="Genomic_DNA"/>
</dbReference>
<reference evidence="3" key="1">
    <citation type="submission" date="2008-09" db="EMBL/GenBank/DDBJ databases">
        <title>Gene candidates for pathogen perception in Corylus avellana.</title>
        <authorList>
            <person name="Pilotti M."/>
            <person name="Tizzani L."/>
            <person name="Brunetti A."/>
            <person name="Gervasi F."/>
            <person name="Gallelli A."/>
        </authorList>
    </citation>
    <scope>NUCLEOTIDE SEQUENCE</scope>
    <source>
        <strain evidence="3">Cav.tr.F4R11.2</strain>
    </source>
</reference>